<feature type="transmembrane region" description="Helical" evidence="7">
    <location>
        <begin position="131"/>
        <end position="150"/>
    </location>
</feature>
<evidence type="ECO:0000256" key="5">
    <source>
        <dbReference type="ARBA" id="ARBA00023136"/>
    </source>
</evidence>
<keyword evidence="4 7" id="KW-1133">Transmembrane helix</keyword>
<feature type="transmembrane region" description="Helical" evidence="7">
    <location>
        <begin position="108"/>
        <end position="125"/>
    </location>
</feature>
<evidence type="ECO:0000259" key="8">
    <source>
        <dbReference type="Pfam" id="PF13515"/>
    </source>
</evidence>
<evidence type="ECO:0000313" key="9">
    <source>
        <dbReference type="EMBL" id="REF89008.1"/>
    </source>
</evidence>
<comment type="similarity">
    <text evidence="6">Belongs to the YccS/YhfK family.</text>
</comment>
<evidence type="ECO:0000313" key="10">
    <source>
        <dbReference type="Proteomes" id="UP000256900"/>
    </source>
</evidence>
<comment type="caution">
    <text evidence="9">The sequence shown here is derived from an EMBL/GenBank/DDBJ whole genome shotgun (WGS) entry which is preliminary data.</text>
</comment>
<organism evidence="9 10">
    <name type="scientific">Methylovirgula ligni</name>
    <dbReference type="NCBI Taxonomy" id="569860"/>
    <lineage>
        <taxon>Bacteria</taxon>
        <taxon>Pseudomonadati</taxon>
        <taxon>Pseudomonadota</taxon>
        <taxon>Alphaproteobacteria</taxon>
        <taxon>Hyphomicrobiales</taxon>
        <taxon>Beijerinckiaceae</taxon>
        <taxon>Methylovirgula</taxon>
    </lineage>
</organism>
<evidence type="ECO:0000256" key="2">
    <source>
        <dbReference type="ARBA" id="ARBA00022475"/>
    </source>
</evidence>
<dbReference type="Pfam" id="PF13515">
    <property type="entry name" value="FUSC_2"/>
    <property type="match status" value="1"/>
</dbReference>
<proteinExistence type="inferred from homology"/>
<feature type="domain" description="Integral membrane bound transporter" evidence="8">
    <location>
        <begin position="46"/>
        <end position="173"/>
    </location>
</feature>
<protein>
    <submittedName>
        <fullName evidence="9">Fusaric acid resistance family protein</fullName>
    </submittedName>
</protein>
<keyword evidence="3 7" id="KW-0812">Transmembrane</keyword>
<evidence type="ECO:0000256" key="6">
    <source>
        <dbReference type="ARBA" id="ARBA00043993"/>
    </source>
</evidence>
<dbReference type="EMBL" id="QUMO01000001">
    <property type="protein sequence ID" value="REF89008.1"/>
    <property type="molecule type" value="Genomic_DNA"/>
</dbReference>
<keyword evidence="5 7" id="KW-0472">Membrane</keyword>
<name>A0A3D9Z3Y2_9HYPH</name>
<dbReference type="PANTHER" id="PTHR30509:SF9">
    <property type="entry name" value="MULTIDRUG RESISTANCE PROTEIN MDTO"/>
    <property type="match status" value="1"/>
</dbReference>
<feature type="transmembrane region" description="Helical" evidence="7">
    <location>
        <begin position="40"/>
        <end position="64"/>
    </location>
</feature>
<evidence type="ECO:0000256" key="3">
    <source>
        <dbReference type="ARBA" id="ARBA00022692"/>
    </source>
</evidence>
<dbReference type="RefSeq" id="WP_115834836.1">
    <property type="nucleotide sequence ID" value="NZ_QUMO01000001.1"/>
</dbReference>
<dbReference type="InterPro" id="IPR049453">
    <property type="entry name" value="Memb_transporter_dom"/>
</dbReference>
<comment type="subcellular location">
    <subcellularLocation>
        <location evidence="1">Cell membrane</location>
        <topology evidence="1">Multi-pass membrane protein</topology>
    </subcellularLocation>
</comment>
<keyword evidence="10" id="KW-1185">Reference proteome</keyword>
<sequence length="394" mass="42138">MAFSTRAHASLEQARAYLDRAWASAGLAGRRLQVRHSLRMTVAAVLAFGLSQLLHLPWALWAVLTSVIVTQLSVGKSLIATVDYMIGTIGGGVYSGIVGMIMPHATNLEIAITLAIAIAPLSLLASANSRFAAAPFTAVMVLLLPTVTHASSAQSAFFRVIEVAVGCMAALAVSFFVLPQRAHNLLYEAVARILAKMSDLLPVLIADMHARRPDTPARRLQGEIGAAFRQLAAVSTEAARERSAYFNVDPDPQPLIDLVLRLRHDIVMVGRAAAEPLPPDILQHLDGPIDQFGAAARDFLQGSAAALMARRAPPPLAGIETAYAAFSETFTGLRSDGLLRNLSTDTAERIFALAFSFEQMRADFAALAGYICKAANIPQTDETKNSDAKIDEIA</sequence>
<dbReference type="AlphaFoldDB" id="A0A3D9Z3Y2"/>
<keyword evidence="2" id="KW-1003">Cell membrane</keyword>
<dbReference type="GO" id="GO:0005886">
    <property type="term" value="C:plasma membrane"/>
    <property type="evidence" value="ECO:0007669"/>
    <property type="project" value="UniProtKB-SubCell"/>
</dbReference>
<evidence type="ECO:0000256" key="7">
    <source>
        <dbReference type="SAM" id="Phobius"/>
    </source>
</evidence>
<evidence type="ECO:0000256" key="1">
    <source>
        <dbReference type="ARBA" id="ARBA00004651"/>
    </source>
</evidence>
<dbReference type="Proteomes" id="UP000256900">
    <property type="component" value="Unassembled WGS sequence"/>
</dbReference>
<reference evidence="9 10" key="1">
    <citation type="submission" date="2018-08" db="EMBL/GenBank/DDBJ databases">
        <title>Genomic Encyclopedia of Type Strains, Phase IV (KMG-IV): sequencing the most valuable type-strain genomes for metagenomic binning, comparative biology and taxonomic classification.</title>
        <authorList>
            <person name="Goeker M."/>
        </authorList>
    </citation>
    <scope>NUCLEOTIDE SEQUENCE [LARGE SCALE GENOMIC DNA]</scope>
    <source>
        <strain evidence="9 10">BW863</strain>
    </source>
</reference>
<accession>A0A3D9Z3Y2</accession>
<evidence type="ECO:0000256" key="4">
    <source>
        <dbReference type="ARBA" id="ARBA00022989"/>
    </source>
</evidence>
<dbReference type="PANTHER" id="PTHR30509">
    <property type="entry name" value="P-HYDROXYBENZOIC ACID EFFLUX PUMP SUBUNIT-RELATED"/>
    <property type="match status" value="1"/>
</dbReference>
<feature type="transmembrane region" description="Helical" evidence="7">
    <location>
        <begin position="84"/>
        <end position="101"/>
    </location>
</feature>
<gene>
    <name evidence="9" type="ORF">DES32_0222</name>
</gene>
<dbReference type="OrthoDB" id="7254882at2"/>
<feature type="transmembrane region" description="Helical" evidence="7">
    <location>
        <begin position="157"/>
        <end position="178"/>
    </location>
</feature>